<dbReference type="Pfam" id="PF07727">
    <property type="entry name" value="RVT_2"/>
    <property type="match status" value="1"/>
</dbReference>
<comment type="caution">
    <text evidence="2">The sequence shown here is derived from an EMBL/GenBank/DDBJ whole genome shotgun (WGS) entry which is preliminary data.</text>
</comment>
<dbReference type="Proteomes" id="UP000237271">
    <property type="component" value="Unassembled WGS sequence"/>
</dbReference>
<name>A0A2P4XBN3_9STRA</name>
<dbReference type="OrthoDB" id="95604at2759"/>
<dbReference type="AlphaFoldDB" id="A0A2P4XBN3"/>
<evidence type="ECO:0000313" key="3">
    <source>
        <dbReference type="Proteomes" id="UP000237271"/>
    </source>
</evidence>
<keyword evidence="3" id="KW-1185">Reference proteome</keyword>
<dbReference type="EMBL" id="NCKW01015477">
    <property type="protein sequence ID" value="POM62962.1"/>
    <property type="molecule type" value="Genomic_DNA"/>
</dbReference>
<reference evidence="2 3" key="1">
    <citation type="journal article" date="2017" name="Genome Biol. Evol.">
        <title>Phytophthora megakarya and P. palmivora, closely related causal agents of cacao black pod rot, underwent increases in genome sizes and gene numbers by different mechanisms.</title>
        <authorList>
            <person name="Ali S.S."/>
            <person name="Shao J."/>
            <person name="Lary D.J."/>
            <person name="Kronmiller B."/>
            <person name="Shen D."/>
            <person name="Strem M.D."/>
            <person name="Amoako-Attah I."/>
            <person name="Akrofi A.Y."/>
            <person name="Begoude B.A."/>
            <person name="Ten Hoopen G.M."/>
            <person name="Coulibaly K."/>
            <person name="Kebe B.I."/>
            <person name="Melnick R.L."/>
            <person name="Guiltinan M.J."/>
            <person name="Tyler B.M."/>
            <person name="Meinhardt L.W."/>
            <person name="Bailey B.A."/>
        </authorList>
    </citation>
    <scope>NUCLEOTIDE SEQUENCE [LARGE SCALE GENOMIC DNA]</scope>
    <source>
        <strain evidence="3">sbr112.9</strain>
    </source>
</reference>
<accession>A0A2P4XBN3</accession>
<dbReference type="InterPro" id="IPR013103">
    <property type="entry name" value="RVT_2"/>
</dbReference>
<evidence type="ECO:0000259" key="1">
    <source>
        <dbReference type="Pfam" id="PF07727"/>
    </source>
</evidence>
<feature type="domain" description="Reverse transcriptase Ty1/copia-type" evidence="1">
    <location>
        <begin position="3"/>
        <end position="89"/>
    </location>
</feature>
<protein>
    <submittedName>
        <fullName evidence="2">Retrotransposon protein, Ty1-Copia subclass</fullName>
    </submittedName>
</protein>
<sequence>MDNKTWVLVPRPKGRKILRSRWVFVVKYTGTGEIDRFKARLVVKGLLQGYGINYNENFSLMEVLRNLLTIAGLLDVKTAFLNGFLDEEI</sequence>
<organism evidence="2 3">
    <name type="scientific">Phytophthora palmivora</name>
    <dbReference type="NCBI Taxonomy" id="4796"/>
    <lineage>
        <taxon>Eukaryota</taxon>
        <taxon>Sar</taxon>
        <taxon>Stramenopiles</taxon>
        <taxon>Oomycota</taxon>
        <taxon>Peronosporomycetes</taxon>
        <taxon>Peronosporales</taxon>
        <taxon>Peronosporaceae</taxon>
        <taxon>Phytophthora</taxon>
    </lineage>
</organism>
<gene>
    <name evidence="2" type="ORF">PHPALM_27810</name>
</gene>
<proteinExistence type="predicted"/>
<evidence type="ECO:0000313" key="2">
    <source>
        <dbReference type="EMBL" id="POM62962.1"/>
    </source>
</evidence>